<dbReference type="Gene3D" id="3.10.105.10">
    <property type="entry name" value="Dipeptide-binding Protein, Domain 3"/>
    <property type="match status" value="1"/>
</dbReference>
<dbReference type="SUPFAM" id="SSF53850">
    <property type="entry name" value="Periplasmic binding protein-like II"/>
    <property type="match status" value="1"/>
</dbReference>
<dbReference type="Gene3D" id="3.40.190.10">
    <property type="entry name" value="Periplasmic binding protein-like II"/>
    <property type="match status" value="1"/>
</dbReference>
<evidence type="ECO:0000313" key="2">
    <source>
        <dbReference type="Proteomes" id="UP000254863"/>
    </source>
</evidence>
<gene>
    <name evidence="1" type="primary">dppA_3</name>
    <name evidence="1" type="ORF">NCTC11685_00805</name>
</gene>
<dbReference type="PANTHER" id="PTHR30290:SF28">
    <property type="entry name" value="ABC TRANSPORTER PERIPLASMIC-BINDING PROTEIN SAPA-RELATED"/>
    <property type="match status" value="1"/>
</dbReference>
<dbReference type="PANTHER" id="PTHR30290">
    <property type="entry name" value="PERIPLASMIC BINDING COMPONENT OF ABC TRANSPORTER"/>
    <property type="match status" value="1"/>
</dbReference>
<accession>A0A7H4N0N9</accession>
<dbReference type="Proteomes" id="UP000254863">
    <property type="component" value="Unassembled WGS sequence"/>
</dbReference>
<name>A0A7H4N0N9_9ENTR</name>
<dbReference type="AlphaFoldDB" id="A0A7H4N0N9"/>
<sequence>MDMSHDLTLSGWATDSNDPDSFFRPLLSCAAITSQTNYAHWCHREFDEVLQKALTSQQLASRIEAYKEAQRILANELPVLPLASSLRLQAYRYDMKGLVLSPFGNASFAGVSREKEDEVKKP</sequence>
<reference evidence="1 2" key="1">
    <citation type="submission" date="2018-06" db="EMBL/GenBank/DDBJ databases">
        <authorList>
            <consortium name="Pathogen Informatics"/>
            <person name="Doyle S."/>
        </authorList>
    </citation>
    <scope>NUCLEOTIDE SEQUENCE [LARGE SCALE GENOMIC DNA]</scope>
    <source>
        <strain evidence="1 2">NCTC11685</strain>
    </source>
</reference>
<comment type="caution">
    <text evidence="1">The sequence shown here is derived from an EMBL/GenBank/DDBJ whole genome shotgun (WGS) entry which is preliminary data.</text>
</comment>
<organism evidence="1 2">
    <name type="scientific">Klebsiella michiganensis</name>
    <dbReference type="NCBI Taxonomy" id="1134687"/>
    <lineage>
        <taxon>Bacteria</taxon>
        <taxon>Pseudomonadati</taxon>
        <taxon>Pseudomonadota</taxon>
        <taxon>Gammaproteobacteria</taxon>
        <taxon>Enterobacterales</taxon>
        <taxon>Enterobacteriaceae</taxon>
        <taxon>Klebsiella/Raoultella group</taxon>
        <taxon>Klebsiella</taxon>
    </lineage>
</organism>
<dbReference type="GO" id="GO:0015833">
    <property type="term" value="P:peptide transport"/>
    <property type="evidence" value="ECO:0007669"/>
    <property type="project" value="TreeGrafter"/>
</dbReference>
<dbReference type="InterPro" id="IPR039424">
    <property type="entry name" value="SBP_5"/>
</dbReference>
<dbReference type="GO" id="GO:1904680">
    <property type="term" value="F:peptide transmembrane transporter activity"/>
    <property type="evidence" value="ECO:0007669"/>
    <property type="project" value="TreeGrafter"/>
</dbReference>
<evidence type="ECO:0000313" key="1">
    <source>
        <dbReference type="EMBL" id="STV73162.1"/>
    </source>
</evidence>
<dbReference type="EMBL" id="UGMS01000001">
    <property type="protein sequence ID" value="STV73162.1"/>
    <property type="molecule type" value="Genomic_DNA"/>
</dbReference>
<proteinExistence type="predicted"/>
<protein>
    <submittedName>
        <fullName evidence="1">Antimicrobial peptide ABC transporter substrate-binding protein SapA</fullName>
    </submittedName>
</protein>